<proteinExistence type="inferred from homology"/>
<organism evidence="11 12">
    <name type="scientific">Thalassolituus maritimus</name>
    <dbReference type="NCBI Taxonomy" id="484498"/>
    <lineage>
        <taxon>Bacteria</taxon>
        <taxon>Pseudomonadati</taxon>
        <taxon>Pseudomonadota</taxon>
        <taxon>Gammaproteobacteria</taxon>
        <taxon>Oceanospirillales</taxon>
        <taxon>Oceanospirillaceae</taxon>
        <taxon>Thalassolituus</taxon>
    </lineage>
</organism>
<dbReference type="InterPro" id="IPR027417">
    <property type="entry name" value="P-loop_NTPase"/>
</dbReference>
<feature type="domain" description="DNA2/NAM7 helicase helicase" evidence="8">
    <location>
        <begin position="1271"/>
        <end position="1363"/>
    </location>
</feature>
<dbReference type="InterPro" id="IPR049468">
    <property type="entry name" value="Restrct_endonuc-II-like_dom"/>
</dbReference>
<keyword evidence="3" id="KW-0378">Hydrolase</keyword>
<evidence type="ECO:0000259" key="8">
    <source>
        <dbReference type="Pfam" id="PF13086"/>
    </source>
</evidence>
<reference evidence="12" key="1">
    <citation type="submission" date="2017-01" db="EMBL/GenBank/DDBJ databases">
        <authorList>
            <person name="Varghese N."/>
            <person name="Submissions S."/>
        </authorList>
    </citation>
    <scope>NUCLEOTIDE SEQUENCE [LARGE SCALE GENOMIC DNA]</scope>
    <source>
        <strain evidence="12">DSM 24913</strain>
    </source>
</reference>
<dbReference type="Pfam" id="PF18741">
    <property type="entry name" value="MTES_1575"/>
    <property type="match status" value="1"/>
</dbReference>
<evidence type="ECO:0000256" key="6">
    <source>
        <dbReference type="SAM" id="MobiDB-lite"/>
    </source>
</evidence>
<accession>A0A1N7PC14</accession>
<dbReference type="STRING" id="484498.SAMN05421686_10977"/>
<dbReference type="GO" id="GO:0016787">
    <property type="term" value="F:hydrolase activity"/>
    <property type="evidence" value="ECO:0007669"/>
    <property type="project" value="UniProtKB-KW"/>
</dbReference>
<evidence type="ECO:0000256" key="1">
    <source>
        <dbReference type="ARBA" id="ARBA00007913"/>
    </source>
</evidence>
<comment type="similarity">
    <text evidence="1">Belongs to the DNA2/NAM7 helicase family.</text>
</comment>
<dbReference type="GO" id="GO:0005524">
    <property type="term" value="F:ATP binding"/>
    <property type="evidence" value="ECO:0007669"/>
    <property type="project" value="UniProtKB-KW"/>
</dbReference>
<dbReference type="EMBL" id="FTOH01000009">
    <property type="protein sequence ID" value="SIT08047.1"/>
    <property type="molecule type" value="Genomic_DNA"/>
</dbReference>
<protein>
    <submittedName>
        <fullName evidence="11">Part of AAA domain-containing protein</fullName>
    </submittedName>
</protein>
<evidence type="ECO:0000313" key="11">
    <source>
        <dbReference type="EMBL" id="SIT08047.1"/>
    </source>
</evidence>
<name>A0A1N7PC14_9GAMM</name>
<dbReference type="PANTHER" id="PTHR43788:SF8">
    <property type="entry name" value="DNA-BINDING PROTEIN SMUBP-2"/>
    <property type="match status" value="1"/>
</dbReference>
<dbReference type="Pfam" id="PF11784">
    <property type="entry name" value="DUF3320"/>
    <property type="match status" value="1"/>
</dbReference>
<feature type="region of interest" description="Disordered" evidence="6">
    <location>
        <begin position="1739"/>
        <end position="1767"/>
    </location>
</feature>
<sequence length="1947" mass="216990">MSQTNPPGVSINVTLLEKINFACHQSAFPVLRELVVCNAEEERALEGLELRMESSPGFVAEKSWKIDRLIGGGELMIKDRDIQLDGGFLLGLTESMKGSVRFTLLQNDEVLCDHVQPVELLAYNEWGGNHYMPELLAAFCTPNDPAVDRVLGKASQVLRKAGKADSIDGYRGGSRQRVWELASAIYSAIVNQKIGYALPPSSFERNGQKIRSPGAIDDSKVSTCLDTTLLFAAAFEQAALNPIVVLTEGHALVGLWLEPEDFSSVMITDAELLRQRLALKELILIETTLATQHPSVPFSQAVQVGCKAVALDKDSDFVAAIDIRRARDHRINPLALVVQRHNDVSGELEESVESAFEEAPLLPSFTVPVSEDETPLNATGRMERWQSKLLDLSARNPLLNFRPGKSSLSFVHANPAELEDMLAAGARITVSPFPKLNGADQDEEIYSQRSGEELKEGYAREALQKKQLLVDRSQEELDKSTVEIYRKAQTSLKEGGSNTLFLAIGFLLWKQNEKDSKRYRAPLILLPVTLERKSVRSGIKIVASDDEPRFNTTLLELLKKDFGIELRGLHGALPEDASGVDVEGIWHQVRLAIKDLPGFEVIEEVVLGHFSFAKYLMWKDLVDREDALRESPVVRHLLDSPREPYESDIRFVDADHIDRDYAPSDLLTPLPADSSQMAAVATADRGKDFVIIGPPGTGKSQTISNLIAHMLGKGKKVLFVSEKTAALEVVHRRLKDIGLGNFCLELHSNKARKADVLDQLRSSWTLAGRSSAEEWQAEAVRIKSLRDRLNTLVNSLHQRYSNGLTPHYAMGVSIRDNDLAAKAEFSWNSANVHTQDDLNRLREVAEILQVQALAIGDVSQNELASIDHSDWTPQWQEKLVAQVQQLDRAAIALNKRLSELLSALGIDVQIHEVERLQALRELGQVLLDSHRQSSSFALEPDGVDRLEAMESVIGLLKDYVKAQSNLSCQYALRAWQNLDLVQFEQRWQQATTSWWPKSWFAKRSLIKEAKQAGAQGEPDLSADITLLKEMKSSAEKIDQLENLLAGLKGWQSYETDPEELNQLQLLGARARIAVGKLADNADTLMAFRSRIRTLLYDGNDLLAADAPVGRSILAFLEELALFDDLLTQIRKLAGESVWSTLEYSDTVLPAVSEWCQRISSNQQSLRDWCAWVRRRNEAIDLQLGSLVSGIEQGVIAAEDIRDTFEAAYCQWWSKAVIGENTLLSSFSSAEHEAAIQSFRELDTRFSQLTAEYIAAKLSGQMPDQDDVKKSSSWGVLRHELQKKTRHKPVREMLEQIPDVVTTLAPCLMMSPLSIAQFLSADQSLFDVVIFDEASQITVWDAVGALARGKQVIVAGDPKQMPPTNFFARADNDPDGDLDVEGDLESILDELIGASIPSRVLNLHYRSRRESLIAFSNSRYYDNSLITFPAPVHPDKGVRLVKPEGFYARGKARHNQGEAKAIVEEILSRVTSSDENVRNQSIGVVTFNTEQQSLIEDLLDKARSADPSIEWAFSDEHSLEPVFVKNLESVQGDERDVILFSITYGPDEAGHVTMNFGPLNRTGGERRLNVAMTRARSEMVVFSTLSADQIDLGRTKATAVADLKHFLEYTERGASALGAAVHGSLGDFESPFEVAVARGLQQKGWTVHPQVGVSAYRIDLGVVHPDIPGIYLSGVECDGAMYHSSAYARERDKIRQQVLEGLGWHMVRVWSTNWWVNQKYEIDLLHTKLTERLAEDRQRRQALEASGQPLTTDKKVSDDDADGTEEDKLPAKLAGLVADSESDMIEDYKISDLSIFNLNTIQFYDDAYSTSLAEMIRTVVNSEGPVHELLLLQRIARAHSFKRAGTKMLDRVNDLASAHCGCSEESTGRFWWPEGVGETDKERYARVNNRSEETAKPDWICDTELKNIIKCRGLDNDPAGLCRVLGIQRLTANVKERLERLLQEEDIS</sequence>
<dbReference type="Gene3D" id="3.40.50.300">
    <property type="entry name" value="P-loop containing nucleotide triphosphate hydrolases"/>
    <property type="match status" value="3"/>
</dbReference>
<dbReference type="Pfam" id="PF13087">
    <property type="entry name" value="AAA_12"/>
    <property type="match status" value="1"/>
</dbReference>
<feature type="domain" description="Restriction endonuclease type II-like" evidence="10">
    <location>
        <begin position="1631"/>
        <end position="1728"/>
    </location>
</feature>
<evidence type="ECO:0000256" key="2">
    <source>
        <dbReference type="ARBA" id="ARBA00022741"/>
    </source>
</evidence>
<dbReference type="InterPro" id="IPR021754">
    <property type="entry name" value="DUF3320"/>
</dbReference>
<dbReference type="CDD" id="cd18808">
    <property type="entry name" value="SF1_C_Upf1"/>
    <property type="match status" value="1"/>
</dbReference>
<dbReference type="InterPro" id="IPR011335">
    <property type="entry name" value="Restrct_endonuc-II-like"/>
</dbReference>
<dbReference type="InterPro" id="IPR041679">
    <property type="entry name" value="DNA2/NAM7-like_C"/>
</dbReference>
<dbReference type="PANTHER" id="PTHR43788">
    <property type="entry name" value="DNA2/NAM7 HELICASE FAMILY MEMBER"/>
    <property type="match status" value="1"/>
</dbReference>
<keyword evidence="5" id="KW-0067">ATP-binding</keyword>
<dbReference type="FunFam" id="3.40.50.300:FF:002063">
    <property type="entry name" value="DNA helicase related protein"/>
    <property type="match status" value="1"/>
</dbReference>
<evidence type="ECO:0000259" key="7">
    <source>
        <dbReference type="Pfam" id="PF11784"/>
    </source>
</evidence>
<dbReference type="OrthoDB" id="9757917at2"/>
<evidence type="ECO:0000259" key="9">
    <source>
        <dbReference type="Pfam" id="PF13087"/>
    </source>
</evidence>
<evidence type="ECO:0000259" key="10">
    <source>
        <dbReference type="Pfam" id="PF18741"/>
    </source>
</evidence>
<gene>
    <name evidence="11" type="ORF">SAMN05421686_10977</name>
</gene>
<feature type="domain" description="DNA2/NAM7 helicase helicase" evidence="8">
    <location>
        <begin position="673"/>
        <end position="742"/>
    </location>
</feature>
<evidence type="ECO:0000256" key="3">
    <source>
        <dbReference type="ARBA" id="ARBA00022801"/>
    </source>
</evidence>
<dbReference type="Pfam" id="PF13086">
    <property type="entry name" value="AAA_11"/>
    <property type="match status" value="2"/>
</dbReference>
<dbReference type="FunFam" id="3.40.960.10:FF:000002">
    <property type="entry name" value="DNA helicase related protein"/>
    <property type="match status" value="1"/>
</dbReference>
<dbReference type="InterPro" id="IPR047187">
    <property type="entry name" value="SF1_C_Upf1"/>
</dbReference>
<dbReference type="Pfam" id="PF13195">
    <property type="entry name" value="DUF4011"/>
    <property type="match status" value="1"/>
</dbReference>
<dbReference type="InterPro" id="IPR025103">
    <property type="entry name" value="DUF4011"/>
</dbReference>
<dbReference type="InterPro" id="IPR050534">
    <property type="entry name" value="Coronavir_polyprotein_1ab"/>
</dbReference>
<keyword evidence="12" id="KW-1185">Reference proteome</keyword>
<evidence type="ECO:0000313" key="12">
    <source>
        <dbReference type="Proteomes" id="UP000185639"/>
    </source>
</evidence>
<dbReference type="RefSeq" id="WP_076517117.1">
    <property type="nucleotide sequence ID" value="NZ_FTOH01000009.1"/>
</dbReference>
<feature type="domain" description="DUF3320" evidence="7">
    <location>
        <begin position="1801"/>
        <end position="1847"/>
    </location>
</feature>
<dbReference type="Gene3D" id="3.40.960.10">
    <property type="entry name" value="VSR Endonuclease"/>
    <property type="match status" value="1"/>
</dbReference>
<dbReference type="SUPFAM" id="SSF52540">
    <property type="entry name" value="P-loop containing nucleoside triphosphate hydrolases"/>
    <property type="match status" value="1"/>
</dbReference>
<dbReference type="GO" id="GO:0043139">
    <property type="term" value="F:5'-3' DNA helicase activity"/>
    <property type="evidence" value="ECO:0007669"/>
    <property type="project" value="TreeGrafter"/>
</dbReference>
<keyword evidence="2" id="KW-0547">Nucleotide-binding</keyword>
<feature type="domain" description="DNA2/NAM7 helicase-like C-terminal" evidence="9">
    <location>
        <begin position="1385"/>
        <end position="1582"/>
    </location>
</feature>
<dbReference type="SUPFAM" id="SSF52980">
    <property type="entry name" value="Restriction endonuclease-like"/>
    <property type="match status" value="1"/>
</dbReference>
<evidence type="ECO:0000256" key="5">
    <source>
        <dbReference type="ARBA" id="ARBA00022840"/>
    </source>
</evidence>
<dbReference type="InterPro" id="IPR041677">
    <property type="entry name" value="DNA2/NAM7_AAA_11"/>
</dbReference>
<keyword evidence="4" id="KW-0347">Helicase</keyword>
<dbReference type="Proteomes" id="UP000185639">
    <property type="component" value="Unassembled WGS sequence"/>
</dbReference>
<evidence type="ECO:0000256" key="4">
    <source>
        <dbReference type="ARBA" id="ARBA00022806"/>
    </source>
</evidence>